<feature type="compositionally biased region" description="Polar residues" evidence="4">
    <location>
        <begin position="447"/>
        <end position="456"/>
    </location>
</feature>
<feature type="region of interest" description="Disordered" evidence="4">
    <location>
        <begin position="1"/>
        <end position="46"/>
    </location>
</feature>
<dbReference type="Proteomes" id="UP000030645">
    <property type="component" value="Unassembled WGS sequence"/>
</dbReference>
<evidence type="ECO:0000259" key="5">
    <source>
        <dbReference type="Pfam" id="PF13178"/>
    </source>
</evidence>
<dbReference type="SMART" id="SM00015">
    <property type="entry name" value="IQ"/>
    <property type="match status" value="2"/>
</dbReference>
<dbReference type="InterPro" id="IPR025064">
    <property type="entry name" value="DUF4005"/>
</dbReference>
<dbReference type="PANTHER" id="PTHR32295">
    <property type="entry name" value="IQ-DOMAIN 5-RELATED"/>
    <property type="match status" value="1"/>
</dbReference>
<dbReference type="Pfam" id="PF13178">
    <property type="entry name" value="DUF4005"/>
    <property type="match status" value="1"/>
</dbReference>
<keyword evidence="1" id="KW-0112">Calmodulin-binding</keyword>
<dbReference type="KEGG" id="mnt:21398460"/>
<feature type="region of interest" description="Disordered" evidence="4">
    <location>
        <begin position="321"/>
        <end position="345"/>
    </location>
</feature>
<keyword evidence="7" id="KW-1185">Reference proteome</keyword>
<reference evidence="7" key="1">
    <citation type="submission" date="2013-01" db="EMBL/GenBank/DDBJ databases">
        <title>Draft Genome Sequence of a Mulberry Tree, Morus notabilis C.K. Schneid.</title>
        <authorList>
            <person name="He N."/>
            <person name="Zhao S."/>
        </authorList>
    </citation>
    <scope>NUCLEOTIDE SEQUENCE</scope>
</reference>
<feature type="compositionally biased region" description="Polar residues" evidence="4">
    <location>
        <begin position="327"/>
        <end position="345"/>
    </location>
</feature>
<dbReference type="InterPro" id="IPR000048">
    <property type="entry name" value="IQ_motif_EF-hand-BS"/>
</dbReference>
<gene>
    <name evidence="6" type="ORF">L484_015359</name>
</gene>
<evidence type="ECO:0000256" key="1">
    <source>
        <dbReference type="ARBA" id="ARBA00022860"/>
    </source>
</evidence>
<dbReference type="EMBL" id="KE344854">
    <property type="protein sequence ID" value="EXB81883.1"/>
    <property type="molecule type" value="Genomic_DNA"/>
</dbReference>
<dbReference type="CDD" id="cd23767">
    <property type="entry name" value="IQCD"/>
    <property type="match status" value="1"/>
</dbReference>
<dbReference type="Pfam" id="PF00612">
    <property type="entry name" value="IQ"/>
    <property type="match status" value="2"/>
</dbReference>
<evidence type="ECO:0000256" key="2">
    <source>
        <dbReference type="ARBA" id="ARBA00024341"/>
    </source>
</evidence>
<comment type="similarity">
    <text evidence="2">Belongs to the IQD family.</text>
</comment>
<feature type="compositionally biased region" description="Basic and acidic residues" evidence="4">
    <location>
        <begin position="21"/>
        <end position="36"/>
    </location>
</feature>
<dbReference type="OrthoDB" id="776767at2759"/>
<comment type="subunit">
    <text evidence="3">Binds to multiple calmodulin (CaM) in the presence of Ca(2+) and CaM-like proteins.</text>
</comment>
<proteinExistence type="inferred from homology"/>
<evidence type="ECO:0000256" key="4">
    <source>
        <dbReference type="SAM" id="MobiDB-lite"/>
    </source>
</evidence>
<dbReference type="PANTHER" id="PTHR32295:SF244">
    <property type="entry name" value="PROTEIN IQ-DOMAIN 14-LIKE"/>
    <property type="match status" value="1"/>
</dbReference>
<dbReference type="Gene3D" id="1.20.5.190">
    <property type="match status" value="1"/>
</dbReference>
<dbReference type="STRING" id="981085.W9RC31"/>
<evidence type="ECO:0000313" key="6">
    <source>
        <dbReference type="EMBL" id="EXB81883.1"/>
    </source>
</evidence>
<sequence>MAKKSGTTSWLTVVKKAFRSPTKDSEKKSCRRRDENHEQEDEAKKREKRRWLFRRPVVHVQQCEPKTSSTNDHDDHVETKDISRVYMVAADQQRHAIAVAAAAEAAAVTAQAAVEIARLTRPASNFVRQQYAVVVIQTAFRGYLARRALRALKGIVKLQALVRGQNMRKQAKLTLKCMQALVRVQDRVSHQRARLSLEGRRKSMLAEVNTLCDSAYLHDIRNRRVSLSRETSRCVEYDRDDCPQTSEEIEAKLQSRKEAALKREKALAYAFSNQIWRARRNPSAGNEEELEERTKWLDRWMATKQWEMEYNTIDNQRRDSNIRTVELDTSTPHSSYSTPNARRSYQSQKAHITGPHFGPNIPSSPIHKAQYNVHSLMSVTPSPSKPKPLKVRSASPRCPKEERCYSATHTPSLVSGGGMCRHGMGSNGPAVPNYMAATESTRARARPNSTPRQRLSTPEREQYHSRGGVKKRLSYHNVVLEPHKNDNNGSVGIRCGSSTSSFGQHLRSPSVKSLQNGCYDYYYHGLENLSSCYAESIVGRDVSPCSTTDLRWLK</sequence>
<dbReference type="eggNOG" id="ENOG502R300">
    <property type="taxonomic scope" value="Eukaryota"/>
</dbReference>
<evidence type="ECO:0000313" key="7">
    <source>
        <dbReference type="Proteomes" id="UP000030645"/>
    </source>
</evidence>
<organism evidence="6 7">
    <name type="scientific">Morus notabilis</name>
    <dbReference type="NCBI Taxonomy" id="981085"/>
    <lineage>
        <taxon>Eukaryota</taxon>
        <taxon>Viridiplantae</taxon>
        <taxon>Streptophyta</taxon>
        <taxon>Embryophyta</taxon>
        <taxon>Tracheophyta</taxon>
        <taxon>Spermatophyta</taxon>
        <taxon>Magnoliopsida</taxon>
        <taxon>eudicotyledons</taxon>
        <taxon>Gunneridae</taxon>
        <taxon>Pentapetalae</taxon>
        <taxon>rosids</taxon>
        <taxon>fabids</taxon>
        <taxon>Rosales</taxon>
        <taxon>Moraceae</taxon>
        <taxon>Moreae</taxon>
        <taxon>Morus</taxon>
    </lineage>
</organism>
<accession>W9RC31</accession>
<dbReference type="AlphaFoldDB" id="W9RC31"/>
<feature type="compositionally biased region" description="Polar residues" evidence="4">
    <location>
        <begin position="1"/>
        <end position="11"/>
    </location>
</feature>
<dbReference type="PROSITE" id="PS50096">
    <property type="entry name" value="IQ"/>
    <property type="match status" value="2"/>
</dbReference>
<feature type="domain" description="DUF4005" evidence="5">
    <location>
        <begin position="395"/>
        <end position="508"/>
    </location>
</feature>
<dbReference type="GO" id="GO:0005516">
    <property type="term" value="F:calmodulin binding"/>
    <property type="evidence" value="ECO:0007669"/>
    <property type="project" value="UniProtKB-KW"/>
</dbReference>
<evidence type="ECO:0000256" key="3">
    <source>
        <dbReference type="ARBA" id="ARBA00024378"/>
    </source>
</evidence>
<protein>
    <submittedName>
        <fullName evidence="6">Protein IQ-DOMAIN 14</fullName>
    </submittedName>
</protein>
<feature type="region of interest" description="Disordered" evidence="4">
    <location>
        <begin position="439"/>
        <end position="468"/>
    </location>
</feature>
<name>W9RC31_9ROSA</name>